<sequence>MKIKNISLKHISIPLIKPFKTALRTATSAEDTVVIIETDDGNVGYGEAPPTAVITGDTNGAIIGAIADNISKQLIGEEIENIEQIMDKLNRAVVGNSSARAAIDMAVYDLFGKLYKAPIYKLLGGYRDTVETDITVSINEPEEMREDALRYVTNGFTALKLKVGMDIQKDIQRVKAIREAVGYDIKIRIDANQGWQPKEAVRGIRRLEDAGLDIELVEQPVKAWDLDGLKYVTDHVETPVMADESMFSPHDAFKILSMRAADLINIKLMKCGGIHNALKIVAIAEACGVECMLGSMLETKIGITAAAHLAGAKKNITRFDLDAPALLAEDPVVGGLEVKGPRLLLSNKPGLGIDRIEKLTDI</sequence>
<dbReference type="GO" id="GO:0006518">
    <property type="term" value="P:peptide metabolic process"/>
    <property type="evidence" value="ECO:0007669"/>
    <property type="project" value="UniProtKB-ARBA"/>
</dbReference>
<comment type="similarity">
    <text evidence="1 8">Belongs to the mandelate racemase/muconate lactonizing enzyme family.</text>
</comment>
<feature type="binding site" evidence="6">
    <location>
        <position position="322"/>
    </location>
    <ligand>
        <name>substrate</name>
    </ligand>
</feature>
<organism evidence="10 11">
    <name type="scientific">Anaerosolibacter carboniphilus</name>
    <dbReference type="NCBI Taxonomy" id="1417629"/>
    <lineage>
        <taxon>Bacteria</taxon>
        <taxon>Bacillati</taxon>
        <taxon>Bacillota</taxon>
        <taxon>Clostridia</taxon>
        <taxon>Peptostreptococcales</taxon>
        <taxon>Thermotaleaceae</taxon>
        <taxon>Anaerosolibacter</taxon>
    </lineage>
</organism>
<feature type="active site" description="Proton acceptor; specific for (R)-substrate epimerization" evidence="5">
    <location>
        <position position="162"/>
    </location>
</feature>
<dbReference type="Proteomes" id="UP000579281">
    <property type="component" value="Unassembled WGS sequence"/>
</dbReference>
<dbReference type="InterPro" id="IPR013341">
    <property type="entry name" value="Mandelate_racemase_N_dom"/>
</dbReference>
<dbReference type="EMBL" id="JACHEN010000001">
    <property type="protein sequence ID" value="MBB6213932.1"/>
    <property type="molecule type" value="Genomic_DNA"/>
</dbReference>
<proteinExistence type="inferred from homology"/>
<evidence type="ECO:0000256" key="6">
    <source>
        <dbReference type="PIRSR" id="PIRSR634603-2"/>
    </source>
</evidence>
<evidence type="ECO:0000256" key="2">
    <source>
        <dbReference type="ARBA" id="ARBA00022723"/>
    </source>
</evidence>
<evidence type="ECO:0000313" key="10">
    <source>
        <dbReference type="EMBL" id="MBB6213932.1"/>
    </source>
</evidence>
<dbReference type="CDD" id="cd03319">
    <property type="entry name" value="L-Ala-DL-Glu_epimerase"/>
    <property type="match status" value="1"/>
</dbReference>
<dbReference type="SFLD" id="SFLDG00180">
    <property type="entry name" value="muconate_cycloisomerase"/>
    <property type="match status" value="2"/>
</dbReference>
<dbReference type="SMART" id="SM00922">
    <property type="entry name" value="MR_MLE"/>
    <property type="match status" value="1"/>
</dbReference>
<evidence type="ECO:0000313" key="11">
    <source>
        <dbReference type="Proteomes" id="UP000579281"/>
    </source>
</evidence>
<dbReference type="Gene3D" id="3.20.20.120">
    <property type="entry name" value="Enolase-like C-terminal domain"/>
    <property type="match status" value="1"/>
</dbReference>
<dbReference type="SUPFAM" id="SSF54826">
    <property type="entry name" value="Enolase N-terminal domain-like"/>
    <property type="match status" value="1"/>
</dbReference>
<evidence type="ECO:0000256" key="1">
    <source>
        <dbReference type="ARBA" id="ARBA00008031"/>
    </source>
</evidence>
<dbReference type="InterPro" id="IPR034603">
    <property type="entry name" value="Dipeptide_epimerase"/>
</dbReference>
<evidence type="ECO:0000256" key="5">
    <source>
        <dbReference type="PIRSR" id="PIRSR634603-1"/>
    </source>
</evidence>
<feature type="binding site" evidence="6">
    <location>
        <position position="297"/>
    </location>
    <ligand>
        <name>substrate</name>
    </ligand>
</feature>
<comment type="caution">
    <text evidence="10">The sequence shown here is derived from an EMBL/GenBank/DDBJ whole genome shotgun (WGS) entry which is preliminary data.</text>
</comment>
<dbReference type="Pfam" id="PF02746">
    <property type="entry name" value="MR_MLE_N"/>
    <property type="match status" value="1"/>
</dbReference>
<dbReference type="SFLD" id="SFLDF00010">
    <property type="entry name" value="dipeptide_epimerase"/>
    <property type="match status" value="1"/>
</dbReference>
<evidence type="ECO:0000259" key="9">
    <source>
        <dbReference type="SMART" id="SM00922"/>
    </source>
</evidence>
<name>A0A841KSP0_9FIRM</name>
<protein>
    <recommendedName>
        <fullName evidence="8">Dipeptide epimerase</fullName>
        <ecNumber evidence="8">5.1.1.-</ecNumber>
    </recommendedName>
</protein>
<dbReference type="InterPro" id="IPR029017">
    <property type="entry name" value="Enolase-like_N"/>
</dbReference>
<dbReference type="PANTHER" id="PTHR48073:SF2">
    <property type="entry name" value="O-SUCCINYLBENZOATE SYNTHASE"/>
    <property type="match status" value="1"/>
</dbReference>
<evidence type="ECO:0000256" key="8">
    <source>
        <dbReference type="RuleBase" id="RU366006"/>
    </source>
</evidence>
<feature type="binding site" evidence="6">
    <location>
        <position position="320"/>
    </location>
    <ligand>
        <name>substrate</name>
    </ligand>
</feature>
<dbReference type="PANTHER" id="PTHR48073">
    <property type="entry name" value="O-SUCCINYLBENZOATE SYNTHASE-RELATED"/>
    <property type="match status" value="1"/>
</dbReference>
<keyword evidence="2 7" id="KW-0479">Metal-binding</keyword>
<accession>A0A841KSP0</accession>
<feature type="active site" description="Proton acceptor; specific for (S)-substrate epimerization" evidence="5">
    <location>
        <position position="267"/>
    </location>
</feature>
<reference evidence="10 11" key="1">
    <citation type="submission" date="2020-08" db="EMBL/GenBank/DDBJ databases">
        <title>Genomic Encyclopedia of Type Strains, Phase IV (KMG-IV): sequencing the most valuable type-strain genomes for metagenomic binning, comparative biology and taxonomic classification.</title>
        <authorList>
            <person name="Goeker M."/>
        </authorList>
    </citation>
    <scope>NUCLEOTIDE SEQUENCE [LARGE SCALE GENOMIC DNA]</scope>
    <source>
        <strain evidence="10 11">DSM 103526</strain>
    </source>
</reference>
<keyword evidence="3 7" id="KW-0460">Magnesium</keyword>
<dbReference type="InterPro" id="IPR036849">
    <property type="entry name" value="Enolase-like_C_sf"/>
</dbReference>
<feature type="binding site" evidence="6">
    <location>
        <position position="135"/>
    </location>
    <ligand>
        <name>substrate</name>
    </ligand>
</feature>
<dbReference type="Pfam" id="PF13378">
    <property type="entry name" value="MR_MLE_C"/>
    <property type="match status" value="1"/>
</dbReference>
<evidence type="ECO:0000256" key="4">
    <source>
        <dbReference type="ARBA" id="ARBA00023235"/>
    </source>
</evidence>
<feature type="domain" description="Mandelate racemase/muconate lactonizing enzyme C-terminal" evidence="9">
    <location>
        <begin position="141"/>
        <end position="239"/>
    </location>
</feature>
<dbReference type="SFLD" id="SFLDF00009">
    <property type="entry name" value="o-succinylbenzoate_synthase"/>
    <property type="match status" value="1"/>
</dbReference>
<feature type="binding site" evidence="7">
    <location>
        <position position="218"/>
    </location>
    <ligand>
        <name>Mg(2+)</name>
        <dbReference type="ChEBI" id="CHEBI:18420"/>
    </ligand>
</feature>
<dbReference type="GO" id="GO:0016855">
    <property type="term" value="F:racemase and epimerase activity, acting on amino acids and derivatives"/>
    <property type="evidence" value="ECO:0007669"/>
    <property type="project" value="UniProtKB-UniRule"/>
</dbReference>
<dbReference type="FunFam" id="3.30.390.10:FF:000009">
    <property type="entry name" value="Hydrophobic dipeptide epimerase"/>
    <property type="match status" value="1"/>
</dbReference>
<dbReference type="InterPro" id="IPR013342">
    <property type="entry name" value="Mandelate_racemase_C"/>
</dbReference>
<dbReference type="EC" id="5.1.1.-" evidence="8"/>
<feature type="binding site" evidence="7">
    <location>
        <position position="190"/>
    </location>
    <ligand>
        <name>Mg(2+)</name>
        <dbReference type="ChEBI" id="CHEBI:18420"/>
    </ligand>
</feature>
<dbReference type="RefSeq" id="WP_184306881.1">
    <property type="nucleotide sequence ID" value="NZ_JACHEN010000001.1"/>
</dbReference>
<comment type="cofactor">
    <cofactor evidence="7 8">
        <name>Mg(2+)</name>
        <dbReference type="ChEBI" id="CHEBI:18420"/>
    </cofactor>
    <text evidence="7 8">Binds 1 Mg(2+) ion per subunit.</text>
</comment>
<evidence type="ECO:0000256" key="3">
    <source>
        <dbReference type="ARBA" id="ARBA00022842"/>
    </source>
</evidence>
<keyword evidence="11" id="KW-1185">Reference proteome</keyword>
<feature type="binding site" evidence="6">
    <location>
        <position position="295"/>
    </location>
    <ligand>
        <name>substrate</name>
    </ligand>
</feature>
<dbReference type="SUPFAM" id="SSF51604">
    <property type="entry name" value="Enolase C-terminal domain-like"/>
    <property type="match status" value="1"/>
</dbReference>
<dbReference type="GO" id="GO:0000287">
    <property type="term" value="F:magnesium ion binding"/>
    <property type="evidence" value="ECO:0007669"/>
    <property type="project" value="UniProtKB-ARBA"/>
</dbReference>
<gene>
    <name evidence="10" type="ORF">HNQ80_000001</name>
</gene>
<dbReference type="SFLD" id="SFLDS00001">
    <property type="entry name" value="Enolase"/>
    <property type="match status" value="2"/>
</dbReference>
<dbReference type="InterPro" id="IPR029065">
    <property type="entry name" value="Enolase_C-like"/>
</dbReference>
<feature type="binding site" evidence="6">
    <location>
        <position position="24"/>
    </location>
    <ligand>
        <name>substrate</name>
    </ligand>
</feature>
<feature type="binding site" evidence="7">
    <location>
        <position position="243"/>
    </location>
    <ligand>
        <name>Mg(2+)</name>
        <dbReference type="ChEBI" id="CHEBI:18420"/>
    </ligand>
</feature>
<keyword evidence="4 8" id="KW-0413">Isomerase</keyword>
<feature type="binding site" evidence="6">
    <location>
        <position position="160"/>
    </location>
    <ligand>
        <name>substrate</name>
    </ligand>
</feature>
<dbReference type="AlphaFoldDB" id="A0A841KSP0"/>
<dbReference type="Gene3D" id="3.30.390.10">
    <property type="entry name" value="Enolase-like, N-terminal domain"/>
    <property type="match status" value="1"/>
</dbReference>
<evidence type="ECO:0000256" key="7">
    <source>
        <dbReference type="PIRSR" id="PIRSR634603-3"/>
    </source>
</evidence>